<evidence type="ECO:0000256" key="1">
    <source>
        <dbReference type="ARBA" id="ARBA00004304"/>
    </source>
</evidence>
<comment type="subcellular location">
    <subcellularLocation>
        <location evidence="1 14">Mitochondrion membrane</location>
        <topology evidence="1 14">Single-pass membrane protein</topology>
    </subcellularLocation>
</comment>
<dbReference type="AlphaFoldDB" id="A0A0N7AQW8"/>
<name>A0A0N7AQW8_9TELE</name>
<geneLocation type="mitochondrion" evidence="16"/>
<evidence type="ECO:0000256" key="6">
    <source>
        <dbReference type="ARBA" id="ARBA00022781"/>
    </source>
</evidence>
<evidence type="ECO:0000256" key="12">
    <source>
        <dbReference type="ARBA" id="ARBA00053067"/>
    </source>
</evidence>
<evidence type="ECO:0000313" key="16">
    <source>
        <dbReference type="EMBL" id="AJW75394.1"/>
    </source>
</evidence>
<evidence type="ECO:0000256" key="9">
    <source>
        <dbReference type="ARBA" id="ARBA00023128"/>
    </source>
</evidence>
<dbReference type="CTD" id="4509"/>
<evidence type="ECO:0000256" key="14">
    <source>
        <dbReference type="RuleBase" id="RU003661"/>
    </source>
</evidence>
<comment type="function">
    <text evidence="12">Subunit 8, of the mitochondrial membrane ATP synthase complex (F(1)F(0) ATP synthase or Complex V) that produces ATP from ADP in the presence of a proton gradient across the membrane which is generated by electron transport complexes of the respiratory chain. ATP synthase complex consist of a soluble F(1) head domain - the catalytic core - and a membrane F(1) domain - the membrane proton channel. These two domains are linked by a central stalk rotating inside the F(1) region and a stationary peripheral stalk. During catalysis, ATP synthesis in the catalytic domain of F(1) is coupled via a rotary mechanism of the central stalk subunits to proton translocation. In vivo, can only synthesize ATP although its ATP hydrolase activity can be activated artificially in vitro. Part of the complex F(0) domain.</text>
</comment>
<evidence type="ECO:0000256" key="13">
    <source>
        <dbReference type="ARBA" id="ARBA00064647"/>
    </source>
</evidence>
<accession>A0A0N7AQW8</accession>
<evidence type="ECO:0000256" key="11">
    <source>
        <dbReference type="ARBA" id="ARBA00023310"/>
    </source>
</evidence>
<evidence type="ECO:0000256" key="7">
    <source>
        <dbReference type="ARBA" id="ARBA00022989"/>
    </source>
</evidence>
<sequence length="55" mass="6462">MPQLDPTPWFSVLLLSWLVFLTVLPQKVTSHTYPKDASRHDAKMRGGTPWLWPWQ</sequence>
<keyword evidence="8 14" id="KW-0406">Ion transport</keyword>
<keyword evidence="11" id="KW-0066">ATP synthesis</keyword>
<dbReference type="GO" id="GO:0015078">
    <property type="term" value="F:proton transmembrane transporter activity"/>
    <property type="evidence" value="ECO:0007669"/>
    <property type="project" value="InterPro"/>
</dbReference>
<keyword evidence="3 14" id="KW-0813">Transport</keyword>
<keyword evidence="6 14" id="KW-0375">Hydrogen ion transport</keyword>
<dbReference type="Pfam" id="PF00895">
    <property type="entry name" value="ATP-synt_8"/>
    <property type="match status" value="1"/>
</dbReference>
<feature type="chain" id="PRO_5006011129" description="ATP synthase complex subunit 8" evidence="15">
    <location>
        <begin position="31"/>
        <end position="55"/>
    </location>
</feature>
<evidence type="ECO:0000256" key="2">
    <source>
        <dbReference type="ARBA" id="ARBA00008892"/>
    </source>
</evidence>
<protein>
    <recommendedName>
        <fullName evidence="14">ATP synthase complex subunit 8</fullName>
    </recommendedName>
</protein>
<dbReference type="PANTHER" id="PTHR39937:SF1">
    <property type="entry name" value="ATP SYNTHASE PROTEIN 8"/>
    <property type="match status" value="1"/>
</dbReference>
<feature type="signal peptide" evidence="15">
    <location>
        <begin position="1"/>
        <end position="30"/>
    </location>
</feature>
<comment type="similarity">
    <text evidence="2 14">Belongs to the ATPase protein 8 family.</text>
</comment>
<dbReference type="RefSeq" id="YP_009178103.1">
    <property type="nucleotide sequence ID" value="NC_028286.1"/>
</dbReference>
<keyword evidence="10" id="KW-0472">Membrane</keyword>
<dbReference type="GO" id="GO:0045259">
    <property type="term" value="C:proton-transporting ATP synthase complex"/>
    <property type="evidence" value="ECO:0007669"/>
    <property type="project" value="UniProtKB-KW"/>
</dbReference>
<dbReference type="GO" id="GO:0031966">
    <property type="term" value="C:mitochondrial membrane"/>
    <property type="evidence" value="ECO:0007669"/>
    <property type="project" value="UniProtKB-SubCell"/>
</dbReference>
<evidence type="ECO:0000256" key="15">
    <source>
        <dbReference type="SAM" id="SignalP"/>
    </source>
</evidence>
<reference evidence="16" key="1">
    <citation type="submission" date="2014-10" db="EMBL/GenBank/DDBJ databases">
        <title>Introduction of universal fish and amphibian primers for long-range PCR amplification and whole mitochondrial genome assembly using next-generation sequencing techniques.</title>
        <authorList>
            <person name="Renshaw M.A."/>
            <person name="Olds B.P."/>
            <person name="Li Y."/>
            <person name="Pfrender M.E."/>
            <person name="Lodge D.M."/>
        </authorList>
    </citation>
    <scope>NUCLEOTIDE SEQUENCE</scope>
</reference>
<evidence type="ECO:0000256" key="3">
    <source>
        <dbReference type="ARBA" id="ARBA00022448"/>
    </source>
</evidence>
<dbReference type="InterPro" id="IPR050635">
    <property type="entry name" value="ATPase_protein_8"/>
</dbReference>
<organism evidence="16">
    <name type="scientific">Pseudanthias dispar</name>
    <name type="common">peach fairy basslet</name>
    <dbReference type="NCBI Taxonomy" id="1630944"/>
    <lineage>
        <taxon>Eukaryota</taxon>
        <taxon>Metazoa</taxon>
        <taxon>Chordata</taxon>
        <taxon>Craniata</taxon>
        <taxon>Vertebrata</taxon>
        <taxon>Euteleostomi</taxon>
        <taxon>Actinopterygii</taxon>
        <taxon>Neopterygii</taxon>
        <taxon>Teleostei</taxon>
        <taxon>Neoteleostei</taxon>
        <taxon>Acanthomorphata</taxon>
        <taxon>Eupercaria</taxon>
        <taxon>Perciformes</taxon>
        <taxon>Anthiadidae</taxon>
        <taxon>Pseudanthias</taxon>
    </lineage>
</organism>
<evidence type="ECO:0000256" key="4">
    <source>
        <dbReference type="ARBA" id="ARBA00022547"/>
    </source>
</evidence>
<proteinExistence type="inferred from homology"/>
<evidence type="ECO:0000256" key="10">
    <source>
        <dbReference type="ARBA" id="ARBA00023136"/>
    </source>
</evidence>
<comment type="subunit">
    <text evidence="13">Component of the ATP synthase complex composed at least of ATP5F1A/subunit alpha, ATP5F1B/subunit beta, ATP5MC1/subunit c (homooctomer), MT-ATP6/subunit a, MT-ATP8/subunit 8, ATP5ME/subunit e, ATP5MF/subunit f, ATP5MG/subunit g, ATP5MK/subunit k, ATP5MJ/subunit j, ATP5F1C/subunit gamma, ATP5F1D/subunit delta, ATP5F1E/subunit epsilon, ATP5PF/subunit F6, ATP5PB/subunit b, ATP5PD/subunit d, ATP5PO/subunit OSCP. ATP synthase complex consists of a soluble F(1) head domain (subunits alpha(3) and beta(3)) - the catalytic core - and a membrane F(0) domain - the membrane proton channel (subunits c, a, 8, e, f, g, k and j). These two domains are linked by a central stalk (subunits gamma, delta, and epsilon) rotating inside the F1 region and a stationary peripheral stalk (subunits F6, b, d, and OSCP).</text>
</comment>
<dbReference type="GeneID" id="26128925"/>
<keyword evidence="9 14" id="KW-0496">Mitochondrion</keyword>
<evidence type="ECO:0000256" key="8">
    <source>
        <dbReference type="ARBA" id="ARBA00023065"/>
    </source>
</evidence>
<keyword evidence="7" id="KW-1133">Transmembrane helix</keyword>
<dbReference type="EMBL" id="KP013099">
    <property type="protein sequence ID" value="AJW75394.1"/>
    <property type="molecule type" value="Genomic_DNA"/>
</dbReference>
<dbReference type="GO" id="GO:0015986">
    <property type="term" value="P:proton motive force-driven ATP synthesis"/>
    <property type="evidence" value="ECO:0007669"/>
    <property type="project" value="InterPro"/>
</dbReference>
<gene>
    <name evidence="16" type="primary">ATP8</name>
</gene>
<dbReference type="PANTHER" id="PTHR39937">
    <property type="entry name" value="ATP SYNTHASE PROTEIN 8"/>
    <property type="match status" value="1"/>
</dbReference>
<evidence type="ECO:0000256" key="5">
    <source>
        <dbReference type="ARBA" id="ARBA00022692"/>
    </source>
</evidence>
<keyword evidence="15" id="KW-0732">Signal</keyword>
<keyword evidence="4 14" id="KW-0138">CF(0)</keyword>
<dbReference type="InterPro" id="IPR001421">
    <property type="entry name" value="ATP8_metazoa"/>
</dbReference>
<keyword evidence="5 14" id="KW-0812">Transmembrane</keyword>